<dbReference type="Gene3D" id="3.30.40.10">
    <property type="entry name" value="Zinc/RING finger domain, C3HC4 (zinc finger)"/>
    <property type="match status" value="1"/>
</dbReference>
<feature type="domain" description="FYVE-type" evidence="6">
    <location>
        <begin position="310"/>
        <end position="362"/>
    </location>
</feature>
<dbReference type="Gene3D" id="3.30.530.20">
    <property type="match status" value="1"/>
</dbReference>
<evidence type="ECO:0000256" key="4">
    <source>
        <dbReference type="PROSITE-ProRule" id="PRU00091"/>
    </source>
</evidence>
<organism evidence="7 8">
    <name type="scientific">Aphanomyces astaci</name>
    <name type="common">Crayfish plague agent</name>
    <dbReference type="NCBI Taxonomy" id="112090"/>
    <lineage>
        <taxon>Eukaryota</taxon>
        <taxon>Sar</taxon>
        <taxon>Stramenopiles</taxon>
        <taxon>Oomycota</taxon>
        <taxon>Saprolegniomycetes</taxon>
        <taxon>Saprolegniales</taxon>
        <taxon>Verrucalvaceae</taxon>
        <taxon>Aphanomyces</taxon>
    </lineage>
</organism>
<gene>
    <name evidence="7" type="ORF">DYB36_001486</name>
</gene>
<evidence type="ECO:0000256" key="3">
    <source>
        <dbReference type="ARBA" id="ARBA00022833"/>
    </source>
</evidence>
<comment type="caution">
    <text evidence="7">The sequence shown here is derived from an EMBL/GenBank/DDBJ whole genome shotgun (WGS) entry which is preliminary data.</text>
</comment>
<dbReference type="InterPro" id="IPR023393">
    <property type="entry name" value="START-like_dom_sf"/>
</dbReference>
<protein>
    <recommendedName>
        <fullName evidence="6">FYVE-type domain-containing protein</fullName>
    </recommendedName>
</protein>
<evidence type="ECO:0000256" key="1">
    <source>
        <dbReference type="ARBA" id="ARBA00022723"/>
    </source>
</evidence>
<dbReference type="AlphaFoldDB" id="A0A397AYC0"/>
<proteinExistence type="predicted"/>
<dbReference type="InterPro" id="IPR017455">
    <property type="entry name" value="Znf_FYVE-rel"/>
</dbReference>
<dbReference type="SUPFAM" id="SSF55961">
    <property type="entry name" value="Bet v1-like"/>
    <property type="match status" value="1"/>
</dbReference>
<sequence length="497" mass="55395">MLALRGGIRAGWPLSKMAPTKFPLPANFFRCPMLTPAEKAEYLHTASENAIDLVAHCIMDATGPLQWTLESASTDINIYTSNDPTLPSHVLCYAGVVEVKASVDEVAALFQTHTTDLYKEFRRRFASDLLDGHNLYTLARPTESHPLKAVNIKWTVNEMPGGGLLSNRDWCFLEVRTVVSSHEASSSSFLTSWQSMYEFDQNGRRGWVRAVYSTELRCCPDLQASLGVVRGTFFRSGHVFVESDRPGYLRGTLLFQANMNGGFQKGLIPSWVVKAGVRRRIRGISDIHTFLRESRLSQGPLVGAWDFVDKATRQRCYLCSKKFGPLLRKAWCRKCGEVVCHSCSSKWTLSMSDTPVRACSACALGLVAPHTFAMDAVKSAPAAMVAPHLLRRDGSTDAGDKPLRQTIGDPTDPHMPRGVPSTHSQPTYRQPLASRIEFYDIGSQHKRGISGKKHRQQLLQSVGFEEDAVYSTQGPIMLADARFHERDHTARDDFWNS</sequence>
<evidence type="ECO:0000313" key="8">
    <source>
        <dbReference type="Proteomes" id="UP000265427"/>
    </source>
</evidence>
<dbReference type="InterPro" id="IPR052727">
    <property type="entry name" value="Rab4/Rab5_effector"/>
</dbReference>
<dbReference type="InterPro" id="IPR011011">
    <property type="entry name" value="Znf_FYVE_PHD"/>
</dbReference>
<dbReference type="SMART" id="SM00064">
    <property type="entry name" value="FYVE"/>
    <property type="match status" value="1"/>
</dbReference>
<dbReference type="Proteomes" id="UP000265427">
    <property type="component" value="Unassembled WGS sequence"/>
</dbReference>
<dbReference type="EMBL" id="QUSZ01005146">
    <property type="protein sequence ID" value="RHY11048.1"/>
    <property type="molecule type" value="Genomic_DNA"/>
</dbReference>
<dbReference type="PROSITE" id="PS50178">
    <property type="entry name" value="ZF_FYVE"/>
    <property type="match status" value="1"/>
</dbReference>
<keyword evidence="2 4" id="KW-0863">Zinc-finger</keyword>
<accession>A0A397AYC0</accession>
<reference evidence="7 8" key="1">
    <citation type="submission" date="2018-08" db="EMBL/GenBank/DDBJ databases">
        <title>Aphanomyces genome sequencing and annotation.</title>
        <authorList>
            <person name="Minardi D."/>
            <person name="Oidtmann B."/>
            <person name="Van Der Giezen M."/>
            <person name="Studholme D.J."/>
        </authorList>
    </citation>
    <scope>NUCLEOTIDE SEQUENCE [LARGE SCALE GENOMIC DNA]</scope>
    <source>
        <strain evidence="7 8">Kv</strain>
    </source>
</reference>
<name>A0A397AYC0_APHAT</name>
<evidence type="ECO:0000259" key="6">
    <source>
        <dbReference type="PROSITE" id="PS50178"/>
    </source>
</evidence>
<evidence type="ECO:0000313" key="7">
    <source>
        <dbReference type="EMBL" id="RHY11048.1"/>
    </source>
</evidence>
<dbReference type="GO" id="GO:0008270">
    <property type="term" value="F:zinc ion binding"/>
    <property type="evidence" value="ECO:0007669"/>
    <property type="project" value="UniProtKB-KW"/>
</dbReference>
<dbReference type="VEuPathDB" id="FungiDB:H257_15560"/>
<dbReference type="SUPFAM" id="SSF57903">
    <property type="entry name" value="FYVE/PHD zinc finger"/>
    <property type="match status" value="1"/>
</dbReference>
<keyword evidence="3" id="KW-0862">Zinc</keyword>
<evidence type="ECO:0000256" key="5">
    <source>
        <dbReference type="SAM" id="MobiDB-lite"/>
    </source>
</evidence>
<dbReference type="PANTHER" id="PTHR13510:SF44">
    <property type="entry name" value="RABENOSYN-5"/>
    <property type="match status" value="1"/>
</dbReference>
<feature type="region of interest" description="Disordered" evidence="5">
    <location>
        <begin position="392"/>
        <end position="427"/>
    </location>
</feature>
<keyword evidence="1" id="KW-0479">Metal-binding</keyword>
<dbReference type="InterPro" id="IPR013083">
    <property type="entry name" value="Znf_RING/FYVE/PHD"/>
</dbReference>
<dbReference type="Pfam" id="PF01363">
    <property type="entry name" value="FYVE"/>
    <property type="match status" value="1"/>
</dbReference>
<dbReference type="InterPro" id="IPR000306">
    <property type="entry name" value="Znf_FYVE"/>
</dbReference>
<feature type="compositionally biased region" description="Basic and acidic residues" evidence="5">
    <location>
        <begin position="392"/>
        <end position="403"/>
    </location>
</feature>
<evidence type="ECO:0000256" key="2">
    <source>
        <dbReference type="ARBA" id="ARBA00022771"/>
    </source>
</evidence>
<dbReference type="PANTHER" id="PTHR13510">
    <property type="entry name" value="FYVE-FINGER-CONTAINING RAB5 EFFECTOR PROTEIN RABENOSYN-5-RELATED"/>
    <property type="match status" value="1"/>
</dbReference>
<dbReference type="CDD" id="cd00065">
    <property type="entry name" value="FYVE_like_SF"/>
    <property type="match status" value="1"/>
</dbReference>